<keyword evidence="2" id="KW-1185">Reference proteome</keyword>
<organism evidence="1 2">
    <name type="scientific">Thelephora ganbajun</name>
    <name type="common">Ganba fungus</name>
    <dbReference type="NCBI Taxonomy" id="370292"/>
    <lineage>
        <taxon>Eukaryota</taxon>
        <taxon>Fungi</taxon>
        <taxon>Dikarya</taxon>
        <taxon>Basidiomycota</taxon>
        <taxon>Agaricomycotina</taxon>
        <taxon>Agaricomycetes</taxon>
        <taxon>Thelephorales</taxon>
        <taxon>Thelephoraceae</taxon>
        <taxon>Thelephora</taxon>
    </lineage>
</organism>
<reference evidence="1" key="2">
    <citation type="journal article" date="2020" name="Nat. Commun.">
        <title>Large-scale genome sequencing of mycorrhizal fungi provides insights into the early evolution of symbiotic traits.</title>
        <authorList>
            <person name="Miyauchi S."/>
            <person name="Kiss E."/>
            <person name="Kuo A."/>
            <person name="Drula E."/>
            <person name="Kohler A."/>
            <person name="Sanchez-Garcia M."/>
            <person name="Morin E."/>
            <person name="Andreopoulos B."/>
            <person name="Barry K.W."/>
            <person name="Bonito G."/>
            <person name="Buee M."/>
            <person name="Carver A."/>
            <person name="Chen C."/>
            <person name="Cichocki N."/>
            <person name="Clum A."/>
            <person name="Culley D."/>
            <person name="Crous P.W."/>
            <person name="Fauchery L."/>
            <person name="Girlanda M."/>
            <person name="Hayes R.D."/>
            <person name="Keri Z."/>
            <person name="LaButti K."/>
            <person name="Lipzen A."/>
            <person name="Lombard V."/>
            <person name="Magnuson J."/>
            <person name="Maillard F."/>
            <person name="Murat C."/>
            <person name="Nolan M."/>
            <person name="Ohm R.A."/>
            <person name="Pangilinan J."/>
            <person name="Pereira M.F."/>
            <person name="Perotto S."/>
            <person name="Peter M."/>
            <person name="Pfister S."/>
            <person name="Riley R."/>
            <person name="Sitrit Y."/>
            <person name="Stielow J.B."/>
            <person name="Szollosi G."/>
            <person name="Zifcakova L."/>
            <person name="Stursova M."/>
            <person name="Spatafora J.W."/>
            <person name="Tedersoo L."/>
            <person name="Vaario L.M."/>
            <person name="Yamada A."/>
            <person name="Yan M."/>
            <person name="Wang P."/>
            <person name="Xu J."/>
            <person name="Bruns T."/>
            <person name="Baldrian P."/>
            <person name="Vilgalys R."/>
            <person name="Dunand C."/>
            <person name="Henrissat B."/>
            <person name="Grigoriev I.V."/>
            <person name="Hibbett D."/>
            <person name="Nagy L.G."/>
            <person name="Martin F.M."/>
        </authorList>
    </citation>
    <scope>NUCLEOTIDE SEQUENCE</scope>
    <source>
        <strain evidence="1">P2</strain>
    </source>
</reference>
<gene>
    <name evidence="1" type="ORF">BDM02DRAFT_1029807</name>
</gene>
<evidence type="ECO:0000313" key="1">
    <source>
        <dbReference type="EMBL" id="KAF9651032.1"/>
    </source>
</evidence>
<dbReference type="Proteomes" id="UP000886501">
    <property type="component" value="Unassembled WGS sequence"/>
</dbReference>
<reference evidence="1" key="1">
    <citation type="submission" date="2019-10" db="EMBL/GenBank/DDBJ databases">
        <authorList>
            <consortium name="DOE Joint Genome Institute"/>
            <person name="Kuo A."/>
            <person name="Miyauchi S."/>
            <person name="Kiss E."/>
            <person name="Drula E."/>
            <person name="Kohler A."/>
            <person name="Sanchez-Garcia M."/>
            <person name="Andreopoulos B."/>
            <person name="Barry K.W."/>
            <person name="Bonito G."/>
            <person name="Buee M."/>
            <person name="Carver A."/>
            <person name="Chen C."/>
            <person name="Cichocki N."/>
            <person name="Clum A."/>
            <person name="Culley D."/>
            <person name="Crous P.W."/>
            <person name="Fauchery L."/>
            <person name="Girlanda M."/>
            <person name="Hayes R."/>
            <person name="Keri Z."/>
            <person name="Labutti K."/>
            <person name="Lipzen A."/>
            <person name="Lombard V."/>
            <person name="Magnuson J."/>
            <person name="Maillard F."/>
            <person name="Morin E."/>
            <person name="Murat C."/>
            <person name="Nolan M."/>
            <person name="Ohm R."/>
            <person name="Pangilinan J."/>
            <person name="Pereira M."/>
            <person name="Perotto S."/>
            <person name="Peter M."/>
            <person name="Riley R."/>
            <person name="Sitrit Y."/>
            <person name="Stielow B."/>
            <person name="Szollosi G."/>
            <person name="Zifcakova L."/>
            <person name="Stursova M."/>
            <person name="Spatafora J.W."/>
            <person name="Tedersoo L."/>
            <person name="Vaario L.-M."/>
            <person name="Yamada A."/>
            <person name="Yan M."/>
            <person name="Wang P."/>
            <person name="Xu J."/>
            <person name="Bruns T."/>
            <person name="Baldrian P."/>
            <person name="Vilgalys R."/>
            <person name="Henrissat B."/>
            <person name="Grigoriev I.V."/>
            <person name="Hibbett D."/>
            <person name="Nagy L.G."/>
            <person name="Martin F.M."/>
        </authorList>
    </citation>
    <scope>NUCLEOTIDE SEQUENCE</scope>
    <source>
        <strain evidence="1">P2</strain>
    </source>
</reference>
<proteinExistence type="predicted"/>
<sequence>MTHKNTNEPRTSLSSTPIRDSALVSSRPAPPSPGISRRTSTALSQRSTSSGSEITRIPSSPNPKRLSRLNQEVKFETSPAEPQQTTTRPQQSLLVKIRDFAFPTTDARFSGRGPDVPRANRHNRTGSDASSDDDSDSDEKRNSGWGGFSWSGFANRLSWSSFGSGRHQTSEGAELPSKTDFARNFDVSSPDEEKGAFSYGGADEDEDEGEDVNYDAEDEEDGVPLIPGRYRALYAFEPEGTAEMALEEDQVVYVIGRGGGVGWAVVEKEDGSHALVPESYLEHVEASREH</sequence>
<evidence type="ECO:0000313" key="2">
    <source>
        <dbReference type="Proteomes" id="UP000886501"/>
    </source>
</evidence>
<accession>A0ACB6ZN33</accession>
<comment type="caution">
    <text evidence="1">The sequence shown here is derived from an EMBL/GenBank/DDBJ whole genome shotgun (WGS) entry which is preliminary data.</text>
</comment>
<dbReference type="EMBL" id="MU117979">
    <property type="protein sequence ID" value="KAF9651032.1"/>
    <property type="molecule type" value="Genomic_DNA"/>
</dbReference>
<protein>
    <submittedName>
        <fullName evidence="1">Uncharacterized protein</fullName>
    </submittedName>
</protein>
<name>A0ACB6ZN33_THEGA</name>